<feature type="region of interest" description="Disordered" evidence="1">
    <location>
        <begin position="113"/>
        <end position="155"/>
    </location>
</feature>
<dbReference type="EMBL" id="JAANOU010000001">
    <property type="protein sequence ID" value="NIH82177.1"/>
    <property type="molecule type" value="Genomic_DNA"/>
</dbReference>
<dbReference type="InterPro" id="IPR027275">
    <property type="entry name" value="PRC-brl_dom"/>
</dbReference>
<gene>
    <name evidence="4" type="ORF">FHX46_004707</name>
</gene>
<reference evidence="4 5" key="1">
    <citation type="submission" date="2020-03" db="EMBL/GenBank/DDBJ databases">
        <title>Sequencing the genomes of 1000 actinobacteria strains.</title>
        <authorList>
            <person name="Klenk H.-P."/>
        </authorList>
    </citation>
    <scope>NUCLEOTIDE SEQUENCE [LARGE SCALE GENOMIC DNA]</scope>
    <source>
        <strain evidence="4 5">DSM 45668</strain>
    </source>
</reference>
<feature type="domain" description="DUF2382" evidence="3">
    <location>
        <begin position="141"/>
        <end position="252"/>
    </location>
</feature>
<name>A0ABX0T1U7_9PSEU</name>
<dbReference type="PANTHER" id="PTHR38463:SF1">
    <property type="entry name" value="STRESS RESPONSE PROTEIN YSNF"/>
    <property type="match status" value="1"/>
</dbReference>
<protein>
    <submittedName>
        <fullName evidence="4">Uncharacterized protein (TIGR02271 family)</fullName>
    </submittedName>
</protein>
<proteinExistence type="predicted"/>
<dbReference type="InterPro" id="IPR011033">
    <property type="entry name" value="PRC_barrel-like_sf"/>
</dbReference>
<dbReference type="Gene3D" id="3.90.50.10">
    <property type="entry name" value="Photosynthetic Reaction Center, subunit H, domain 2"/>
    <property type="match status" value="1"/>
</dbReference>
<feature type="region of interest" description="Disordered" evidence="1">
    <location>
        <begin position="190"/>
        <end position="216"/>
    </location>
</feature>
<dbReference type="Pfam" id="PF05239">
    <property type="entry name" value="PRC"/>
    <property type="match status" value="1"/>
</dbReference>
<feature type="compositionally biased region" description="Basic and acidic residues" evidence="1">
    <location>
        <begin position="140"/>
        <end position="155"/>
    </location>
</feature>
<feature type="region of interest" description="Disordered" evidence="1">
    <location>
        <begin position="235"/>
        <end position="263"/>
    </location>
</feature>
<dbReference type="InterPro" id="IPR052967">
    <property type="entry name" value="Stress_Response_Assoc"/>
</dbReference>
<evidence type="ECO:0000256" key="1">
    <source>
        <dbReference type="SAM" id="MobiDB-lite"/>
    </source>
</evidence>
<dbReference type="InterPro" id="IPR014747">
    <property type="entry name" value="Bac_photo_RC_H_C"/>
</dbReference>
<evidence type="ECO:0000313" key="5">
    <source>
        <dbReference type="Proteomes" id="UP000754495"/>
    </source>
</evidence>
<dbReference type="PANTHER" id="PTHR38463">
    <property type="entry name" value="STRESS RESPONSE PROTEIN YSNF"/>
    <property type="match status" value="1"/>
</dbReference>
<sequence length="263" mass="29575">MTQTNQHYAHWSGRTLYDSSGAKVGQIGQLWADDADGHPTWLTTRTGMFGTRESFVPVQGVQERDDGNLETRYPKELIKDAPQVEPAPTERGQHLDVTEEQQLYRHYQLAGEHGAQAGHGGGRPAGAEGHDVSGPTTDEAMTRSEERLRVGTERRERGRARLRKYVVTETEQVEVPVTREEVRVEREPITDANREQAMSGPGISEEEHEVTLHEERPVVATEAVPVERVRLAKHQVQDTETVRGEVRKEHIDTDTGAEHGRRE</sequence>
<evidence type="ECO:0000259" key="3">
    <source>
        <dbReference type="Pfam" id="PF09557"/>
    </source>
</evidence>
<evidence type="ECO:0000313" key="4">
    <source>
        <dbReference type="EMBL" id="NIH82177.1"/>
    </source>
</evidence>
<dbReference type="SUPFAM" id="SSF50346">
    <property type="entry name" value="PRC-barrel domain"/>
    <property type="match status" value="1"/>
</dbReference>
<dbReference type="InterPro" id="IPR019060">
    <property type="entry name" value="DUF2382"/>
</dbReference>
<keyword evidence="5" id="KW-1185">Reference proteome</keyword>
<comment type="caution">
    <text evidence="4">The sequence shown here is derived from an EMBL/GenBank/DDBJ whole genome shotgun (WGS) entry which is preliminary data.</text>
</comment>
<organism evidence="4 5">
    <name type="scientific">Amycolatopsis viridis</name>
    <dbReference type="NCBI Taxonomy" id="185678"/>
    <lineage>
        <taxon>Bacteria</taxon>
        <taxon>Bacillati</taxon>
        <taxon>Actinomycetota</taxon>
        <taxon>Actinomycetes</taxon>
        <taxon>Pseudonocardiales</taxon>
        <taxon>Pseudonocardiaceae</taxon>
        <taxon>Amycolatopsis</taxon>
    </lineage>
</organism>
<dbReference type="RefSeq" id="WP_167119038.1">
    <property type="nucleotide sequence ID" value="NZ_JAANOU010000001.1"/>
</dbReference>
<dbReference type="NCBIfam" id="TIGR02271">
    <property type="entry name" value="YsnF/AvaK domain"/>
    <property type="match status" value="1"/>
</dbReference>
<dbReference type="Pfam" id="PF09557">
    <property type="entry name" value="DUF2382"/>
    <property type="match status" value="1"/>
</dbReference>
<dbReference type="Proteomes" id="UP000754495">
    <property type="component" value="Unassembled WGS sequence"/>
</dbReference>
<evidence type="ECO:0000259" key="2">
    <source>
        <dbReference type="Pfam" id="PF05239"/>
    </source>
</evidence>
<feature type="domain" description="PRC-barrel" evidence="2">
    <location>
        <begin position="12"/>
        <end position="76"/>
    </location>
</feature>
<accession>A0ABX0T1U7</accession>